<dbReference type="GO" id="GO:0008270">
    <property type="term" value="F:zinc ion binding"/>
    <property type="evidence" value="ECO:0007669"/>
    <property type="project" value="InterPro"/>
</dbReference>
<keyword evidence="8" id="KW-1185">Reference proteome</keyword>
<dbReference type="CDD" id="cd07363">
    <property type="entry name" value="45_DOPA_Dioxygenase"/>
    <property type="match status" value="1"/>
</dbReference>
<evidence type="ECO:0000256" key="5">
    <source>
        <dbReference type="ARBA" id="ARBA00023002"/>
    </source>
</evidence>
<accession>A0A5Q0BHU9</accession>
<dbReference type="Pfam" id="PF02900">
    <property type="entry name" value="LigB"/>
    <property type="match status" value="1"/>
</dbReference>
<keyword evidence="4" id="KW-0862">Zinc</keyword>
<dbReference type="SUPFAM" id="SSF53213">
    <property type="entry name" value="LigB-like"/>
    <property type="match status" value="1"/>
</dbReference>
<keyword evidence="5 7" id="KW-0560">Oxidoreductase</keyword>
<dbReference type="EC" id="1.13.11.29" evidence="7"/>
<dbReference type="InterPro" id="IPR014436">
    <property type="entry name" value="Extradiol_dOase_DODA"/>
</dbReference>
<feature type="domain" description="Extradiol ring-cleavage dioxygenase class III enzyme subunit B" evidence="6">
    <location>
        <begin position="36"/>
        <end position="252"/>
    </location>
</feature>
<evidence type="ECO:0000256" key="3">
    <source>
        <dbReference type="ARBA" id="ARBA00022723"/>
    </source>
</evidence>
<evidence type="ECO:0000256" key="4">
    <source>
        <dbReference type="ARBA" id="ARBA00022833"/>
    </source>
</evidence>
<dbReference type="EMBL" id="CP044205">
    <property type="protein sequence ID" value="QFY43400.1"/>
    <property type="molecule type" value="Genomic_DNA"/>
</dbReference>
<proteinExistence type="inferred from homology"/>
<gene>
    <name evidence="7" type="primary">ygiD</name>
    <name evidence="7" type="ORF">F6R98_12890</name>
</gene>
<dbReference type="RefSeq" id="WP_153249383.1">
    <property type="nucleotide sequence ID" value="NZ_CP044205.1"/>
</dbReference>
<sequence length="278" mass="30675">MKIPDATAANQKPDGPAYQMPVLFIGHGSPMNAIEDNEFSRAWSRIAQSFPKPEAILCLSAHWETAGTYVTAMLQPRTIHDFAGFPQALFDLEYPAPGEPALAERIRQTVEGVAIKPDFDWGLDHGAWSILRRMYPQADIPVLQLSLDHSKPAQFHYDLGRALKVLRNQGVLVLGSGNIVHNLGAVIWKDIAHDWAIAFDQQIRKLILAGEHDAIIHYQQLGEAARLSVPAFDHFCPLLPVLGLQDKGEAVTFFCEKVTLGAISMSSVLIGQNKPDQV</sequence>
<evidence type="ECO:0000259" key="6">
    <source>
        <dbReference type="Pfam" id="PF02900"/>
    </source>
</evidence>
<comment type="similarity">
    <text evidence="2">Belongs to the DODA-type extradiol aromatic ring-opening dioxygenase family.</text>
</comment>
<keyword evidence="3" id="KW-0479">Metal-binding</keyword>
<evidence type="ECO:0000256" key="1">
    <source>
        <dbReference type="ARBA" id="ARBA00001947"/>
    </source>
</evidence>
<dbReference type="InParanoid" id="A0A5Q0BHU9"/>
<dbReference type="Gene3D" id="3.40.830.10">
    <property type="entry name" value="LigB-like"/>
    <property type="match status" value="1"/>
</dbReference>
<dbReference type="InterPro" id="IPR004183">
    <property type="entry name" value="Xdiol_dOase_suB"/>
</dbReference>
<dbReference type="GO" id="GO:0050297">
    <property type="term" value="F:stizolobate synthase activity"/>
    <property type="evidence" value="ECO:0007669"/>
    <property type="project" value="UniProtKB-EC"/>
</dbReference>
<dbReference type="Proteomes" id="UP000325755">
    <property type="component" value="Chromosome"/>
</dbReference>
<reference evidence="7 8" key="1">
    <citation type="submission" date="2019-09" db="EMBL/GenBank/DDBJ databases">
        <title>Ecophysiology of the spiral-shaped methanotroph Methylospira mobilis as revealed by the complete genome sequence.</title>
        <authorList>
            <person name="Oshkin I.Y."/>
            <person name="Dedysh S.N."/>
            <person name="Miroshnikov K."/>
            <person name="Danilova O.V."/>
            <person name="Hakobyan A."/>
            <person name="Liesack W."/>
        </authorList>
    </citation>
    <scope>NUCLEOTIDE SEQUENCE [LARGE SCALE GENOMIC DNA]</scope>
    <source>
        <strain evidence="7 8">Shm1</strain>
    </source>
</reference>
<dbReference type="PANTHER" id="PTHR30096">
    <property type="entry name" value="4,5-DOPA DIOXYGENASE EXTRADIOL-LIKE PROTEIN"/>
    <property type="match status" value="1"/>
</dbReference>
<dbReference type="FunCoup" id="A0A5Q0BHU9">
    <property type="interactions" value="218"/>
</dbReference>
<evidence type="ECO:0000313" key="7">
    <source>
        <dbReference type="EMBL" id="QFY43400.1"/>
    </source>
</evidence>
<evidence type="ECO:0000313" key="8">
    <source>
        <dbReference type="Proteomes" id="UP000325755"/>
    </source>
</evidence>
<organism evidence="7 8">
    <name type="scientific">Candidatus Methylospira mobilis</name>
    <dbReference type="NCBI Taxonomy" id="1808979"/>
    <lineage>
        <taxon>Bacteria</taxon>
        <taxon>Pseudomonadati</taxon>
        <taxon>Pseudomonadota</taxon>
        <taxon>Gammaproteobacteria</taxon>
        <taxon>Methylococcales</taxon>
        <taxon>Methylococcaceae</taxon>
        <taxon>Candidatus Methylospira</taxon>
    </lineage>
</organism>
<dbReference type="KEGG" id="mmob:F6R98_12890"/>
<name>A0A5Q0BHU9_9GAMM</name>
<dbReference type="PIRSF" id="PIRSF006157">
    <property type="entry name" value="Doxgns_DODA"/>
    <property type="match status" value="1"/>
</dbReference>
<dbReference type="NCBIfam" id="NF007914">
    <property type="entry name" value="PRK10628.1"/>
    <property type="match status" value="1"/>
</dbReference>
<evidence type="ECO:0000256" key="2">
    <source>
        <dbReference type="ARBA" id="ARBA00007581"/>
    </source>
</evidence>
<dbReference type="PANTHER" id="PTHR30096:SF0">
    <property type="entry name" value="4,5-DOPA DIOXYGENASE EXTRADIOL-LIKE PROTEIN"/>
    <property type="match status" value="1"/>
</dbReference>
<dbReference type="GO" id="GO:0008198">
    <property type="term" value="F:ferrous iron binding"/>
    <property type="evidence" value="ECO:0007669"/>
    <property type="project" value="InterPro"/>
</dbReference>
<protein>
    <submittedName>
        <fullName evidence="7">4,5-DOPA dioxygenase extradiol</fullName>
        <ecNumber evidence="7">1.13.11.29</ecNumber>
    </submittedName>
</protein>
<dbReference type="OrthoDB" id="9790889at2"/>
<dbReference type="AlphaFoldDB" id="A0A5Q0BHU9"/>
<comment type="cofactor">
    <cofactor evidence="1">
        <name>Zn(2+)</name>
        <dbReference type="ChEBI" id="CHEBI:29105"/>
    </cofactor>
</comment>
<keyword evidence="7" id="KW-0223">Dioxygenase</keyword>